<accession>A0A1S6QKT6</accession>
<protein>
    <submittedName>
        <fullName evidence="10">Methionine ABC transporter permease</fullName>
    </submittedName>
</protein>
<dbReference type="Pfam" id="PF00528">
    <property type="entry name" value="BPD_transp_1"/>
    <property type="match status" value="1"/>
</dbReference>
<dbReference type="InterPro" id="IPR035906">
    <property type="entry name" value="MetI-like_sf"/>
</dbReference>
<proteinExistence type="inferred from homology"/>
<evidence type="ECO:0000256" key="5">
    <source>
        <dbReference type="ARBA" id="ARBA00022692"/>
    </source>
</evidence>
<dbReference type="InterPro" id="IPR051322">
    <property type="entry name" value="AA_ABC_Transporter_Permease"/>
</dbReference>
<keyword evidence="4" id="KW-1003">Cell membrane</keyword>
<keyword evidence="11" id="KW-1185">Reference proteome</keyword>
<evidence type="ECO:0000256" key="1">
    <source>
        <dbReference type="ARBA" id="ARBA00004651"/>
    </source>
</evidence>
<dbReference type="PROSITE" id="PS50928">
    <property type="entry name" value="ABC_TM1"/>
    <property type="match status" value="1"/>
</dbReference>
<evidence type="ECO:0000256" key="7">
    <source>
        <dbReference type="ARBA" id="ARBA00023136"/>
    </source>
</evidence>
<dbReference type="OrthoDB" id="9793490at2"/>
<feature type="transmembrane region" description="Helical" evidence="8">
    <location>
        <begin position="156"/>
        <end position="179"/>
    </location>
</feature>
<organism evidence="10 11">
    <name type="scientific">Lentilactobacillus curieae</name>
    <dbReference type="NCBI Taxonomy" id="1138822"/>
    <lineage>
        <taxon>Bacteria</taxon>
        <taxon>Bacillati</taxon>
        <taxon>Bacillota</taxon>
        <taxon>Bacilli</taxon>
        <taxon>Lactobacillales</taxon>
        <taxon>Lactobacillaceae</taxon>
        <taxon>Lentilactobacillus</taxon>
    </lineage>
</organism>
<evidence type="ECO:0000256" key="4">
    <source>
        <dbReference type="ARBA" id="ARBA00022475"/>
    </source>
</evidence>
<dbReference type="KEGG" id="lcu:PL11_010045"/>
<feature type="domain" description="ABC transmembrane type-1" evidence="9">
    <location>
        <begin position="24"/>
        <end position="218"/>
    </location>
</feature>
<dbReference type="InterPro" id="IPR000515">
    <property type="entry name" value="MetI-like"/>
</dbReference>
<dbReference type="FunFam" id="1.10.3720.10:FF:000002">
    <property type="entry name" value="D-methionine ABC transporter permease MetI"/>
    <property type="match status" value="1"/>
</dbReference>
<dbReference type="PANTHER" id="PTHR30450">
    <property type="entry name" value="ABC TRANSPORTER PERMEASE"/>
    <property type="match status" value="1"/>
</dbReference>
<dbReference type="eggNOG" id="COG2011">
    <property type="taxonomic scope" value="Bacteria"/>
</dbReference>
<feature type="transmembrane region" description="Helical" evidence="8">
    <location>
        <begin position="92"/>
        <end position="115"/>
    </location>
</feature>
<evidence type="ECO:0000256" key="2">
    <source>
        <dbReference type="ARBA" id="ARBA00007069"/>
    </source>
</evidence>
<dbReference type="Gene3D" id="1.10.3720.10">
    <property type="entry name" value="MetI-like"/>
    <property type="match status" value="1"/>
</dbReference>
<comment type="similarity">
    <text evidence="2">Belongs to the binding-protein-dependent transport system permease family. CysTW subfamily.</text>
</comment>
<feature type="transmembrane region" description="Helical" evidence="8">
    <location>
        <begin position="28"/>
        <end position="50"/>
    </location>
</feature>
<keyword evidence="5 8" id="KW-0812">Transmembrane</keyword>
<comment type="subcellular location">
    <subcellularLocation>
        <location evidence="1 8">Cell membrane</location>
        <topology evidence="1 8">Multi-pass membrane protein</topology>
    </subcellularLocation>
</comment>
<keyword evidence="7 8" id="KW-0472">Membrane</keyword>
<gene>
    <name evidence="10" type="ORF">PL11_010045</name>
</gene>
<sequence length="230" mass="25013">MANTGFSSFFKFSTVNWPDMWSATWETIWMTLLSMVVVIILGIILGLFLYLTHGKSNPLLKVINWIIAILVNIFRSIPYIILILLVMPFTKVVTGTIIGPVAALPSLIISAAPFYARMVESYLREVDSGVLEAAQSMGANMWEIIFKVLLPESKPALIAGATVTAISLISYTAMAGAIGAGGLGQLAYQDGFQSYNNTIILVATVIIALFVFAVQACGDLFVKHTDKRTL</sequence>
<dbReference type="PANTHER" id="PTHR30450:SF1">
    <property type="entry name" value="D-METHIONINE TRANSPORT SYSTEM PERMEASE PROTEIN METI-RELATED"/>
    <property type="match status" value="1"/>
</dbReference>
<dbReference type="AlphaFoldDB" id="A0A1S6QKT6"/>
<dbReference type="RefSeq" id="WP_035166904.1">
    <property type="nucleotide sequence ID" value="NZ_CP018906.1"/>
</dbReference>
<evidence type="ECO:0000313" key="10">
    <source>
        <dbReference type="EMBL" id="AQW22247.1"/>
    </source>
</evidence>
<feature type="transmembrane region" description="Helical" evidence="8">
    <location>
        <begin position="62"/>
        <end position="86"/>
    </location>
</feature>
<name>A0A1S6QKT6_9LACO</name>
<keyword evidence="3 8" id="KW-0813">Transport</keyword>
<dbReference type="GO" id="GO:0005886">
    <property type="term" value="C:plasma membrane"/>
    <property type="evidence" value="ECO:0007669"/>
    <property type="project" value="UniProtKB-SubCell"/>
</dbReference>
<evidence type="ECO:0000256" key="8">
    <source>
        <dbReference type="RuleBase" id="RU363032"/>
    </source>
</evidence>
<evidence type="ECO:0000313" key="11">
    <source>
        <dbReference type="Proteomes" id="UP000030361"/>
    </source>
</evidence>
<dbReference type="Proteomes" id="UP000030361">
    <property type="component" value="Chromosome"/>
</dbReference>
<dbReference type="EMBL" id="CP018906">
    <property type="protein sequence ID" value="AQW22247.1"/>
    <property type="molecule type" value="Genomic_DNA"/>
</dbReference>
<evidence type="ECO:0000256" key="3">
    <source>
        <dbReference type="ARBA" id="ARBA00022448"/>
    </source>
</evidence>
<evidence type="ECO:0000256" key="6">
    <source>
        <dbReference type="ARBA" id="ARBA00022989"/>
    </source>
</evidence>
<feature type="transmembrane region" description="Helical" evidence="8">
    <location>
        <begin position="199"/>
        <end position="222"/>
    </location>
</feature>
<reference evidence="10 11" key="1">
    <citation type="journal article" date="2015" name="Genome Announc.">
        <title>Genome Sequence of Lactobacillus curieae CCTCC M 2011381T, a Novel Producer of Gamma-aminobutyric Acid.</title>
        <authorList>
            <person name="Wang Y."/>
            <person name="Wang Y."/>
            <person name="Lang C."/>
            <person name="Wei D."/>
            <person name="Xu P."/>
            <person name="Xie J."/>
        </authorList>
    </citation>
    <scope>NUCLEOTIDE SEQUENCE [LARGE SCALE GENOMIC DNA]</scope>
    <source>
        <strain evidence="10 11">CCTCC M 2011381</strain>
    </source>
</reference>
<keyword evidence="6 8" id="KW-1133">Transmembrane helix</keyword>
<evidence type="ECO:0000259" key="9">
    <source>
        <dbReference type="PROSITE" id="PS50928"/>
    </source>
</evidence>
<dbReference type="SUPFAM" id="SSF161098">
    <property type="entry name" value="MetI-like"/>
    <property type="match status" value="1"/>
</dbReference>
<dbReference type="CDD" id="cd06261">
    <property type="entry name" value="TM_PBP2"/>
    <property type="match status" value="1"/>
</dbReference>
<dbReference type="GO" id="GO:0048473">
    <property type="term" value="P:D-methionine transmembrane transport"/>
    <property type="evidence" value="ECO:0007669"/>
    <property type="project" value="TreeGrafter"/>
</dbReference>